<sequence length="253" mass="28726">MKIKKPNNDGAYKFGSKKDPKKFDGHVVTYTASYGTDTSKLTVEQQKEYFDSLKAAAPDLLKQYEQTIETKRTQGIDLEPSLTEYEERYFKPVLEDLSVPIPSNLGFYLSELALIEWKQNFPHDEWERAKSMAETACKGLSAINGARAAISANNYQQALVFMAQAGHHAVTLRTQIMERGYRRGEEKTEGLTKGNFKYSPEQKEQAQELMQKLVDGGKNYSDAARIASNRLDIPADTLTDWRKNRTIIVVKPF</sequence>
<reference evidence="2" key="1">
    <citation type="journal article" date="2018" name="Front. Microbiol.">
        <title>Genome-Based Analysis Reveals the Taxonomy and Diversity of the Family Idiomarinaceae.</title>
        <authorList>
            <person name="Liu Y."/>
            <person name="Lai Q."/>
            <person name="Shao Z."/>
        </authorList>
    </citation>
    <scope>NUCLEOTIDE SEQUENCE [LARGE SCALE GENOMIC DNA]</scope>
    <source>
        <strain evidence="2">F23</strain>
    </source>
</reference>
<dbReference type="EMBL" id="PIPV01000001">
    <property type="protein sequence ID" value="RUO58462.1"/>
    <property type="molecule type" value="Genomic_DNA"/>
</dbReference>
<protein>
    <submittedName>
        <fullName evidence="1">Uncharacterized protein</fullName>
    </submittedName>
</protein>
<comment type="caution">
    <text evidence="1">The sequence shown here is derived from an EMBL/GenBank/DDBJ whole genome shotgun (WGS) entry which is preliminary data.</text>
</comment>
<proteinExistence type="predicted"/>
<gene>
    <name evidence="1" type="ORF">CWE25_02405</name>
</gene>
<evidence type="ECO:0000313" key="1">
    <source>
        <dbReference type="EMBL" id="RUO58462.1"/>
    </source>
</evidence>
<keyword evidence="2" id="KW-1185">Reference proteome</keyword>
<dbReference type="Proteomes" id="UP000287330">
    <property type="component" value="Unassembled WGS sequence"/>
</dbReference>
<evidence type="ECO:0000313" key="2">
    <source>
        <dbReference type="Proteomes" id="UP000287330"/>
    </source>
</evidence>
<organism evidence="1 2">
    <name type="scientific">Idiomarina fontislapidosi</name>
    <dbReference type="NCBI Taxonomy" id="263723"/>
    <lineage>
        <taxon>Bacteria</taxon>
        <taxon>Pseudomonadati</taxon>
        <taxon>Pseudomonadota</taxon>
        <taxon>Gammaproteobacteria</taxon>
        <taxon>Alteromonadales</taxon>
        <taxon>Idiomarinaceae</taxon>
        <taxon>Idiomarina</taxon>
    </lineage>
</organism>
<name>A0A432YC79_9GAMM</name>
<accession>A0A432YC79</accession>
<dbReference type="AlphaFoldDB" id="A0A432YC79"/>